<evidence type="ECO:0000256" key="2">
    <source>
        <dbReference type="SAM" id="SignalP"/>
    </source>
</evidence>
<feature type="compositionally biased region" description="Polar residues" evidence="1">
    <location>
        <begin position="233"/>
        <end position="335"/>
    </location>
</feature>
<feature type="compositionally biased region" description="Basic residues" evidence="1">
    <location>
        <begin position="40"/>
        <end position="50"/>
    </location>
</feature>
<feature type="compositionally biased region" description="Low complexity" evidence="1">
    <location>
        <begin position="205"/>
        <end position="230"/>
    </location>
</feature>
<gene>
    <name evidence="4" type="primary">LOC117137035</name>
</gene>
<evidence type="ECO:0000256" key="1">
    <source>
        <dbReference type="SAM" id="MobiDB-lite"/>
    </source>
</evidence>
<reference evidence="4" key="1">
    <citation type="submission" date="2025-08" db="UniProtKB">
        <authorList>
            <consortium name="RefSeq"/>
        </authorList>
    </citation>
    <scope>IDENTIFICATION</scope>
    <source>
        <strain evidence="4">Mau12</strain>
        <tissue evidence="4">Whole Body</tissue>
    </source>
</reference>
<dbReference type="GeneID" id="117137035"/>
<feature type="compositionally biased region" description="Polar residues" evidence="1">
    <location>
        <begin position="406"/>
        <end position="425"/>
    </location>
</feature>
<dbReference type="AlphaFoldDB" id="A0A6P8JUD0"/>
<organism evidence="3 4">
    <name type="scientific">Drosophila mauritiana</name>
    <name type="common">Fruit fly</name>
    <dbReference type="NCBI Taxonomy" id="7226"/>
    <lineage>
        <taxon>Eukaryota</taxon>
        <taxon>Metazoa</taxon>
        <taxon>Ecdysozoa</taxon>
        <taxon>Arthropoda</taxon>
        <taxon>Hexapoda</taxon>
        <taxon>Insecta</taxon>
        <taxon>Pterygota</taxon>
        <taxon>Neoptera</taxon>
        <taxon>Endopterygota</taxon>
        <taxon>Diptera</taxon>
        <taxon>Brachycera</taxon>
        <taxon>Muscomorpha</taxon>
        <taxon>Ephydroidea</taxon>
        <taxon>Drosophilidae</taxon>
        <taxon>Drosophila</taxon>
        <taxon>Sophophora</taxon>
    </lineage>
</organism>
<feature type="compositionally biased region" description="Basic and acidic residues" evidence="1">
    <location>
        <begin position="106"/>
        <end position="116"/>
    </location>
</feature>
<name>A0A6P8JUD0_DROMA</name>
<feature type="chain" id="PRO_5027932757" evidence="2">
    <location>
        <begin position="26"/>
        <end position="479"/>
    </location>
</feature>
<keyword evidence="3" id="KW-1185">Reference proteome</keyword>
<feature type="signal peptide" evidence="2">
    <location>
        <begin position="1"/>
        <end position="25"/>
    </location>
</feature>
<feature type="compositionally biased region" description="Pro residues" evidence="1">
    <location>
        <begin position="61"/>
        <end position="77"/>
    </location>
</feature>
<proteinExistence type="predicted"/>
<protein>
    <submittedName>
        <fullName evidence="4">Glutenin, high molecular weight subunit PW212 isoform X1</fullName>
    </submittedName>
</protein>
<sequence length="479" mass="50931">MFFQLLSVRLAVSLILLISGQWTSARPQNPYYVENGGHGYPHHHRHHGHHGYGSQYGPGSNGPPPFAFGRFPPPPSYYPDSQSTGGRPPFYPNGGAVQGQPGSPFHQHEGGFHRGQQENPYPVGDFNRGHPGLQQPGGDFNRGQPGFRQPGNEFYRPQPSGRAPGHQQPGSSEELPTYPGGLGGDANTLQPRPGQNPGGFEQPNENEGGFQQPGQNNGGFRQPNQNFGGFRQPGQSTGGFQQPGQSTGGFRQPGQSTGGFQQPGQSIGGFQQPGQSTGGFRQPGQSTGGFQQPGQSIGGFQQPGQSTGGFQQPGQNSGGFQQPDQNSGEFQQPGLNQGRKPGTSNNSIQPRPGIPDEDFSDYNFQSPKTLQPRPGQDHETGGSGGAQTIQPIPGQSSVIQPIPGRGQSSDNVGQNIKDLFNTQDFLSPELSTAPGANRDPKSDAEEASPESVNQRSLFNLDPKCAEGLKVMAGRCRKEA</sequence>
<feature type="compositionally biased region" description="Polar residues" evidence="1">
    <location>
        <begin position="386"/>
        <end position="399"/>
    </location>
</feature>
<feature type="region of interest" description="Disordered" evidence="1">
    <location>
        <begin position="33"/>
        <end position="458"/>
    </location>
</feature>
<evidence type="ECO:0000313" key="4">
    <source>
        <dbReference type="RefSeq" id="XP_033154131.1"/>
    </source>
</evidence>
<dbReference type="Proteomes" id="UP000515162">
    <property type="component" value="Chromosome 2R"/>
</dbReference>
<accession>A0A6P8JUD0</accession>
<dbReference type="CTD" id="2634"/>
<keyword evidence="2" id="KW-0732">Signal</keyword>
<evidence type="ECO:0000313" key="3">
    <source>
        <dbReference type="Proteomes" id="UP000515162"/>
    </source>
</evidence>
<dbReference type="RefSeq" id="XP_033154131.1">
    <property type="nucleotide sequence ID" value="XM_033298240.1"/>
</dbReference>